<reference evidence="2" key="1">
    <citation type="journal article" date="2020" name="Stud. Mycol.">
        <title>101 Dothideomycetes genomes: a test case for predicting lifestyles and emergence of pathogens.</title>
        <authorList>
            <person name="Haridas S."/>
            <person name="Albert R."/>
            <person name="Binder M."/>
            <person name="Bloem J."/>
            <person name="Labutti K."/>
            <person name="Salamov A."/>
            <person name="Andreopoulos B."/>
            <person name="Baker S."/>
            <person name="Barry K."/>
            <person name="Bills G."/>
            <person name="Bluhm B."/>
            <person name="Cannon C."/>
            <person name="Castanera R."/>
            <person name="Culley D."/>
            <person name="Daum C."/>
            <person name="Ezra D."/>
            <person name="Gonzalez J."/>
            <person name="Henrissat B."/>
            <person name="Kuo A."/>
            <person name="Liang C."/>
            <person name="Lipzen A."/>
            <person name="Lutzoni F."/>
            <person name="Magnuson J."/>
            <person name="Mondo S."/>
            <person name="Nolan M."/>
            <person name="Ohm R."/>
            <person name="Pangilinan J."/>
            <person name="Park H.-J."/>
            <person name="Ramirez L."/>
            <person name="Alfaro M."/>
            <person name="Sun H."/>
            <person name="Tritt A."/>
            <person name="Yoshinaga Y."/>
            <person name="Zwiers L.-H."/>
            <person name="Turgeon B."/>
            <person name="Goodwin S."/>
            <person name="Spatafora J."/>
            <person name="Crous P."/>
            <person name="Grigoriev I."/>
        </authorList>
    </citation>
    <scope>NUCLEOTIDE SEQUENCE</scope>
    <source>
        <strain evidence="2">CBS 109.77</strain>
    </source>
</reference>
<dbReference type="EMBL" id="MU002282">
    <property type="protein sequence ID" value="KAF2787761.1"/>
    <property type="molecule type" value="Genomic_DNA"/>
</dbReference>
<feature type="compositionally biased region" description="Polar residues" evidence="1">
    <location>
        <begin position="319"/>
        <end position="331"/>
    </location>
</feature>
<dbReference type="AlphaFoldDB" id="A0A6A6WV56"/>
<organism evidence="2 3">
    <name type="scientific">Melanomma pulvis-pyrius CBS 109.77</name>
    <dbReference type="NCBI Taxonomy" id="1314802"/>
    <lineage>
        <taxon>Eukaryota</taxon>
        <taxon>Fungi</taxon>
        <taxon>Dikarya</taxon>
        <taxon>Ascomycota</taxon>
        <taxon>Pezizomycotina</taxon>
        <taxon>Dothideomycetes</taxon>
        <taxon>Pleosporomycetidae</taxon>
        <taxon>Pleosporales</taxon>
        <taxon>Melanommataceae</taxon>
        <taxon>Melanomma</taxon>
    </lineage>
</organism>
<evidence type="ECO:0000313" key="3">
    <source>
        <dbReference type="Proteomes" id="UP000799757"/>
    </source>
</evidence>
<feature type="region of interest" description="Disordered" evidence="1">
    <location>
        <begin position="312"/>
        <end position="359"/>
    </location>
</feature>
<evidence type="ECO:0000256" key="1">
    <source>
        <dbReference type="SAM" id="MobiDB-lite"/>
    </source>
</evidence>
<keyword evidence="3" id="KW-1185">Reference proteome</keyword>
<accession>A0A6A6WV56</accession>
<gene>
    <name evidence="2" type="ORF">K505DRAFT_367064</name>
</gene>
<dbReference type="Proteomes" id="UP000799757">
    <property type="component" value="Unassembled WGS sequence"/>
</dbReference>
<protein>
    <submittedName>
        <fullName evidence="2">Uncharacterized protein</fullName>
    </submittedName>
</protein>
<name>A0A6A6WV56_9PLEO</name>
<sequence>MANQIYTPSPVQHFRCSVSLSGFIKSSAPKDVLDKITTSAIYSIRKFSHKQAEGGEFYTNFILQEDAAAFASQYLKSALEIGGQHISVFYDVDATISISKELHDDIHWGKDRRTLAMWDVVENFPEGERCGRGEVCERGGMQCSILEVTSKITTGALYAVEMSNAQLGQIIVVFSQPLGLQKFIDQCASNGSKAGGVKLDVKVHPGATEVSIPKKAFVAIMSHGATRVILSKGDIDNLEDMIYASRLASNHIISKTRELITVEFKKDDFCLAAVDMVPTNPMFMGWIATFGKDPCGTIEVEDANKIQEAGQSMAKLETSEQVDTPKSSSISLEIPKLKTMPKGKGQDGLMASMGSLGVE</sequence>
<proteinExistence type="predicted"/>
<evidence type="ECO:0000313" key="2">
    <source>
        <dbReference type="EMBL" id="KAF2787761.1"/>
    </source>
</evidence>